<dbReference type="NCBIfam" id="TIGR01988">
    <property type="entry name" value="Ubi-OHases"/>
    <property type="match status" value="1"/>
</dbReference>
<dbReference type="Gene3D" id="3.50.50.60">
    <property type="entry name" value="FAD/NAD(P)-binding domain"/>
    <property type="match status" value="2"/>
</dbReference>
<sequence>MSLPAHVDVLIVGGGPVGGALALSLQQSGLRIAVLEARQAPGQDARALAVAHASAETLSELGVWPAAAATPIHQVHVSQQGAFGRVKLADADLGLPALGYVLPYAALAQAMHARLSGVAGADLHYLTGCKATRLQALDGYAAVSIDQAGQSELMTAKLVVLAEGGQLLAEAGIGQDQHDYQQTAILAEVQTDRPQRGVAYERFASDGPIALLPKGEGYAVVWTRPQSDHLDALHLSDADFLRELQDRVGERAGRLVAVGPRASFPLRLKWASSHQARRLAVVGNAAQTLHPVAGQGFNLGLRDALALARVIRATAPGQLGEPAMLARYASLRKRDSLATVGFTDGLIRLFGREEAPLRHARALGFLAMDNLKPLRRGFAQRMVFGTP</sequence>
<dbReference type="EMBL" id="FPKR01000008">
    <property type="protein sequence ID" value="SFZ76899.1"/>
    <property type="molecule type" value="Genomic_DNA"/>
</dbReference>
<name>A0A1K2HJJ7_9NEIS</name>
<accession>A0A1K2HJJ7</accession>
<keyword evidence="5" id="KW-0274">FAD</keyword>
<dbReference type="AlphaFoldDB" id="A0A1K2HJJ7"/>
<organism evidence="9 10">
    <name type="scientific">Chitinimonas taiwanensis DSM 18899</name>
    <dbReference type="NCBI Taxonomy" id="1121279"/>
    <lineage>
        <taxon>Bacteria</taxon>
        <taxon>Pseudomonadati</taxon>
        <taxon>Pseudomonadota</taxon>
        <taxon>Betaproteobacteria</taxon>
        <taxon>Neisseriales</taxon>
        <taxon>Chitinibacteraceae</taxon>
        <taxon>Chitinimonas</taxon>
    </lineage>
</organism>
<evidence type="ECO:0000256" key="6">
    <source>
        <dbReference type="ARBA" id="ARBA00023002"/>
    </source>
</evidence>
<dbReference type="OrthoDB" id="9769565at2"/>
<comment type="similarity">
    <text evidence="3">Belongs to the UbiH/COQ6 family.</text>
</comment>
<keyword evidence="7" id="KW-0503">Monooxygenase</keyword>
<evidence type="ECO:0000256" key="2">
    <source>
        <dbReference type="ARBA" id="ARBA00004749"/>
    </source>
</evidence>
<dbReference type="RefSeq" id="WP_072428662.1">
    <property type="nucleotide sequence ID" value="NZ_FPKR01000008.1"/>
</dbReference>
<dbReference type="PRINTS" id="PR00420">
    <property type="entry name" value="RNGMNOXGNASE"/>
</dbReference>
<evidence type="ECO:0000256" key="1">
    <source>
        <dbReference type="ARBA" id="ARBA00001974"/>
    </source>
</evidence>
<dbReference type="GO" id="GO:0006744">
    <property type="term" value="P:ubiquinone biosynthetic process"/>
    <property type="evidence" value="ECO:0007669"/>
    <property type="project" value="UniProtKB-UniPathway"/>
</dbReference>
<dbReference type="PANTHER" id="PTHR43876:SF8">
    <property type="entry name" value="2-OCTAPRENYL-6-METHOXYPHENOL HYDROXYLASE"/>
    <property type="match status" value="1"/>
</dbReference>
<dbReference type="InterPro" id="IPR010971">
    <property type="entry name" value="UbiH/COQ6"/>
</dbReference>
<gene>
    <name evidence="9" type="ORF">SAMN02745887_02141</name>
</gene>
<dbReference type="Pfam" id="PF01494">
    <property type="entry name" value="FAD_binding_3"/>
    <property type="match status" value="1"/>
</dbReference>
<dbReference type="Proteomes" id="UP000186513">
    <property type="component" value="Unassembled WGS sequence"/>
</dbReference>
<dbReference type="STRING" id="1121279.SAMN02745887_02141"/>
<keyword evidence="10" id="KW-1185">Reference proteome</keyword>
<dbReference type="PROSITE" id="PS01304">
    <property type="entry name" value="UBIH"/>
    <property type="match status" value="1"/>
</dbReference>
<dbReference type="InterPro" id="IPR002938">
    <property type="entry name" value="FAD-bd"/>
</dbReference>
<dbReference type="SUPFAM" id="SSF51905">
    <property type="entry name" value="FAD/NAD(P)-binding domain"/>
    <property type="match status" value="1"/>
</dbReference>
<comment type="pathway">
    <text evidence="2">Cofactor biosynthesis; ubiquinone biosynthesis.</text>
</comment>
<evidence type="ECO:0000256" key="7">
    <source>
        <dbReference type="ARBA" id="ARBA00023033"/>
    </source>
</evidence>
<evidence type="ECO:0000256" key="4">
    <source>
        <dbReference type="ARBA" id="ARBA00022630"/>
    </source>
</evidence>
<dbReference type="GO" id="GO:0008681">
    <property type="term" value="F:2-octaprenyl-6-methoxyphenol hydroxylase activity"/>
    <property type="evidence" value="ECO:0007669"/>
    <property type="project" value="TreeGrafter"/>
</dbReference>
<protein>
    <submittedName>
        <fullName evidence="9">2-octaprenyl-6-methoxyphenol hydroxylase</fullName>
    </submittedName>
</protein>
<dbReference type="InterPro" id="IPR018168">
    <property type="entry name" value="Ubi_Hdrlase_CS"/>
</dbReference>
<feature type="domain" description="FAD-binding" evidence="8">
    <location>
        <begin position="7"/>
        <end position="335"/>
    </location>
</feature>
<dbReference type="GO" id="GO:0071949">
    <property type="term" value="F:FAD binding"/>
    <property type="evidence" value="ECO:0007669"/>
    <property type="project" value="InterPro"/>
</dbReference>
<evidence type="ECO:0000256" key="5">
    <source>
        <dbReference type="ARBA" id="ARBA00022827"/>
    </source>
</evidence>
<keyword evidence="4" id="KW-0285">Flavoprotein</keyword>
<dbReference type="UniPathway" id="UPA00232"/>
<dbReference type="InterPro" id="IPR036188">
    <property type="entry name" value="FAD/NAD-bd_sf"/>
</dbReference>
<reference evidence="9 10" key="1">
    <citation type="submission" date="2016-11" db="EMBL/GenBank/DDBJ databases">
        <authorList>
            <person name="Jaros S."/>
            <person name="Januszkiewicz K."/>
            <person name="Wedrychowicz H."/>
        </authorList>
    </citation>
    <scope>NUCLEOTIDE SEQUENCE [LARGE SCALE GENOMIC DNA]</scope>
    <source>
        <strain evidence="9 10">DSM 18899</strain>
    </source>
</reference>
<comment type="cofactor">
    <cofactor evidence="1">
        <name>FAD</name>
        <dbReference type="ChEBI" id="CHEBI:57692"/>
    </cofactor>
</comment>
<dbReference type="PANTHER" id="PTHR43876">
    <property type="entry name" value="UBIQUINONE BIOSYNTHESIS MONOOXYGENASE COQ6, MITOCHONDRIAL"/>
    <property type="match status" value="1"/>
</dbReference>
<evidence type="ECO:0000313" key="9">
    <source>
        <dbReference type="EMBL" id="SFZ76899.1"/>
    </source>
</evidence>
<evidence type="ECO:0000313" key="10">
    <source>
        <dbReference type="Proteomes" id="UP000186513"/>
    </source>
</evidence>
<proteinExistence type="inferred from homology"/>
<evidence type="ECO:0000259" key="8">
    <source>
        <dbReference type="Pfam" id="PF01494"/>
    </source>
</evidence>
<evidence type="ECO:0000256" key="3">
    <source>
        <dbReference type="ARBA" id="ARBA00005349"/>
    </source>
</evidence>
<dbReference type="InterPro" id="IPR051205">
    <property type="entry name" value="UbiH/COQ6_monooxygenase"/>
</dbReference>
<keyword evidence="6" id="KW-0560">Oxidoreductase</keyword>